<dbReference type="KEGG" id="spib:G8759_20535"/>
<evidence type="ECO:0000256" key="1">
    <source>
        <dbReference type="ARBA" id="ARBA00022729"/>
    </source>
</evidence>
<evidence type="ECO:0000259" key="3">
    <source>
        <dbReference type="Pfam" id="PF13205"/>
    </source>
</evidence>
<protein>
    <submittedName>
        <fullName evidence="4">Ig-like domain-containing protein</fullName>
    </submittedName>
</protein>
<feature type="chain" id="PRO_5026301326" evidence="2">
    <location>
        <begin position="25"/>
        <end position="362"/>
    </location>
</feature>
<sequence length="362" mass="40740">MIRLHALCSLIFFAFCLLTSCQQPEDTGFAIRWDGNRAAGLVIPQQVAKSVSADSLSQLLSVRLGNKETAILGNYKRVGDDIVFQPLIPFTRSLTYTVWLRDKRLGDLTIPALAKGNKPALLAIYPSQDSLPDNLLKIYLHFSRPMQEGQSQKYVAILKNNTDTLPGVFLNLQPELWNADRSVLTLWLDPGRIKRDLQPNKRLGAPLQKAVHYQLVVSSDWPDQQGAILGKTSTKSFLTVQRDSLSPNPARWTINQPQLESVQPLVVTFGEALDYSLLIETLHVSGENGETISGTWQTGDEEKRAQFKPTEPWRAGKYRLQIEGRLEDLAGNNLNRPFDRDVTRKDLSVNSRSFVERVFSVR</sequence>
<evidence type="ECO:0000256" key="2">
    <source>
        <dbReference type="SAM" id="SignalP"/>
    </source>
</evidence>
<proteinExistence type="predicted"/>
<organism evidence="4 5">
    <name type="scientific">Spirosoma aureum</name>
    <dbReference type="NCBI Taxonomy" id="2692134"/>
    <lineage>
        <taxon>Bacteria</taxon>
        <taxon>Pseudomonadati</taxon>
        <taxon>Bacteroidota</taxon>
        <taxon>Cytophagia</taxon>
        <taxon>Cytophagales</taxon>
        <taxon>Cytophagaceae</taxon>
        <taxon>Spirosoma</taxon>
    </lineage>
</organism>
<feature type="signal peptide" evidence="2">
    <location>
        <begin position="1"/>
        <end position="24"/>
    </location>
</feature>
<name>A0A6G9ARC7_9BACT</name>
<dbReference type="EMBL" id="CP050063">
    <property type="protein sequence ID" value="QIP14835.1"/>
    <property type="molecule type" value="Genomic_DNA"/>
</dbReference>
<dbReference type="RefSeq" id="WP_167211692.1">
    <property type="nucleotide sequence ID" value="NZ_CP050063.1"/>
</dbReference>
<reference evidence="4 5" key="1">
    <citation type="submission" date="2020-03" db="EMBL/GenBank/DDBJ databases">
        <authorList>
            <person name="Kim M.K."/>
        </authorList>
    </citation>
    <scope>NUCLEOTIDE SEQUENCE [LARGE SCALE GENOMIC DNA]</scope>
    <source>
        <strain evidence="4 5">BT328</strain>
    </source>
</reference>
<dbReference type="Pfam" id="PF13205">
    <property type="entry name" value="Big_5"/>
    <property type="match status" value="1"/>
</dbReference>
<accession>A0A6G9ARC7</accession>
<dbReference type="Proteomes" id="UP000501802">
    <property type="component" value="Chromosome"/>
</dbReference>
<evidence type="ECO:0000313" key="5">
    <source>
        <dbReference type="Proteomes" id="UP000501802"/>
    </source>
</evidence>
<dbReference type="AlphaFoldDB" id="A0A6G9ARC7"/>
<gene>
    <name evidence="4" type="ORF">G8759_20535</name>
</gene>
<dbReference type="InterPro" id="IPR032812">
    <property type="entry name" value="SbsA_Ig"/>
</dbReference>
<evidence type="ECO:0000313" key="4">
    <source>
        <dbReference type="EMBL" id="QIP14835.1"/>
    </source>
</evidence>
<keyword evidence="5" id="KW-1185">Reference proteome</keyword>
<dbReference type="PROSITE" id="PS51257">
    <property type="entry name" value="PROKAR_LIPOPROTEIN"/>
    <property type="match status" value="1"/>
</dbReference>
<feature type="domain" description="SbsA Ig-like" evidence="3">
    <location>
        <begin position="263"/>
        <end position="338"/>
    </location>
</feature>
<keyword evidence="1 2" id="KW-0732">Signal</keyword>